<dbReference type="InterPro" id="IPR005574">
    <property type="entry name" value="Rpb4/RPC9"/>
</dbReference>
<reference evidence="9" key="1">
    <citation type="submission" date="2023-06" db="EMBL/GenBank/DDBJ databases">
        <title>Survivors Of The Sea: Transcriptome response of Skeletonema marinoi to long-term dormancy.</title>
        <authorList>
            <person name="Pinder M.I.M."/>
            <person name="Kourtchenko O."/>
            <person name="Robertson E.K."/>
            <person name="Larsson T."/>
            <person name="Maumus F."/>
            <person name="Osuna-Cruz C.M."/>
            <person name="Vancaester E."/>
            <person name="Stenow R."/>
            <person name="Vandepoele K."/>
            <person name="Ploug H."/>
            <person name="Bruchert V."/>
            <person name="Godhe A."/>
            <person name="Topel M."/>
        </authorList>
    </citation>
    <scope>NUCLEOTIDE SEQUENCE</scope>
    <source>
        <strain evidence="9">R05AC</strain>
    </source>
</reference>
<comment type="similarity">
    <text evidence="2">Belongs to the eukaryotic RPC9 RNA polymerase subunit family.</text>
</comment>
<dbReference type="PANTHER" id="PTHR15561:SF0">
    <property type="entry name" value="DNA-DIRECTED RNA POLYMERASE III SUBUNIT RPC9"/>
    <property type="match status" value="1"/>
</dbReference>
<comment type="caution">
    <text evidence="9">The sequence shown here is derived from an EMBL/GenBank/DDBJ whole genome shotgun (WGS) entry which is preliminary data.</text>
</comment>
<evidence type="ECO:0000256" key="4">
    <source>
        <dbReference type="ARBA" id="ARBA00022478"/>
    </source>
</evidence>
<dbReference type="EMBL" id="JATAAI010000017">
    <property type="protein sequence ID" value="KAK1739648.1"/>
    <property type="molecule type" value="Genomic_DNA"/>
</dbReference>
<proteinExistence type="inferred from homology"/>
<keyword evidence="10" id="KW-1185">Reference proteome</keyword>
<feature type="region of interest" description="Disordered" evidence="8">
    <location>
        <begin position="162"/>
        <end position="185"/>
    </location>
</feature>
<accession>A0AAD9DBG1</accession>
<keyword evidence="5" id="KW-0804">Transcription</keyword>
<keyword evidence="7" id="KW-0175">Coiled coil</keyword>
<evidence type="ECO:0000256" key="7">
    <source>
        <dbReference type="SAM" id="Coils"/>
    </source>
</evidence>
<dbReference type="Gene3D" id="1.20.1250.40">
    <property type="match status" value="1"/>
</dbReference>
<feature type="compositionally biased region" description="Acidic residues" evidence="8">
    <location>
        <begin position="169"/>
        <end position="185"/>
    </location>
</feature>
<evidence type="ECO:0000313" key="9">
    <source>
        <dbReference type="EMBL" id="KAK1739648.1"/>
    </source>
</evidence>
<evidence type="ECO:0000256" key="3">
    <source>
        <dbReference type="ARBA" id="ARBA00016672"/>
    </source>
</evidence>
<dbReference type="Proteomes" id="UP001224775">
    <property type="component" value="Unassembled WGS sequence"/>
</dbReference>
<dbReference type="GO" id="GO:0005666">
    <property type="term" value="C:RNA polymerase III complex"/>
    <property type="evidence" value="ECO:0007669"/>
    <property type="project" value="InterPro"/>
</dbReference>
<feature type="region of interest" description="Disordered" evidence="8">
    <location>
        <begin position="84"/>
        <end position="106"/>
    </location>
</feature>
<dbReference type="InterPro" id="IPR010997">
    <property type="entry name" value="HRDC-like_sf"/>
</dbReference>
<protein>
    <recommendedName>
        <fullName evidence="3">DNA-directed RNA polymerase III subunit RPC9</fullName>
    </recommendedName>
</protein>
<evidence type="ECO:0000256" key="5">
    <source>
        <dbReference type="ARBA" id="ARBA00023163"/>
    </source>
</evidence>
<evidence type="ECO:0000256" key="2">
    <source>
        <dbReference type="ARBA" id="ARBA00006898"/>
    </source>
</evidence>
<keyword evidence="6" id="KW-0539">Nucleus</keyword>
<comment type="subcellular location">
    <subcellularLocation>
        <location evidence="1">Nucleus</location>
    </subcellularLocation>
</comment>
<feature type="coiled-coil region" evidence="7">
    <location>
        <begin position="132"/>
        <end position="159"/>
    </location>
</feature>
<sequence>MEPLKSGDSHAPALLTNLEVMELLQERVAIREAASSSDGNNNNKLPSLFQARDWIEQTVFDYLNSSPAGSSEVKLDDMPKLVKTLRREPSATTTATTDADDNKLDESSDVVQGYGLTTAETLQVLNHLPTSLVELHLLIEDLEKRIPEEEKQMEFLRLLSQYSGRDVEEAAGEEEEEEETSDMEK</sequence>
<keyword evidence="4 9" id="KW-0240">DNA-directed RNA polymerase</keyword>
<dbReference type="InterPro" id="IPR038846">
    <property type="entry name" value="RPC9"/>
</dbReference>
<dbReference type="GO" id="GO:0000166">
    <property type="term" value="F:nucleotide binding"/>
    <property type="evidence" value="ECO:0007669"/>
    <property type="project" value="InterPro"/>
</dbReference>
<dbReference type="SUPFAM" id="SSF47819">
    <property type="entry name" value="HRDC-like"/>
    <property type="match status" value="1"/>
</dbReference>
<evidence type="ECO:0000256" key="8">
    <source>
        <dbReference type="SAM" id="MobiDB-lite"/>
    </source>
</evidence>
<dbReference type="InterPro" id="IPR038324">
    <property type="entry name" value="Rpb4/RPC9_sf"/>
</dbReference>
<dbReference type="AlphaFoldDB" id="A0AAD9DBG1"/>
<dbReference type="Pfam" id="PF03874">
    <property type="entry name" value="RNA_pol_Rpb4"/>
    <property type="match status" value="1"/>
</dbReference>
<organism evidence="9 10">
    <name type="scientific">Skeletonema marinoi</name>
    <dbReference type="NCBI Taxonomy" id="267567"/>
    <lineage>
        <taxon>Eukaryota</taxon>
        <taxon>Sar</taxon>
        <taxon>Stramenopiles</taxon>
        <taxon>Ochrophyta</taxon>
        <taxon>Bacillariophyta</taxon>
        <taxon>Coscinodiscophyceae</taxon>
        <taxon>Thalassiosirophycidae</taxon>
        <taxon>Thalassiosirales</taxon>
        <taxon>Skeletonemataceae</taxon>
        <taxon>Skeletonema</taxon>
        <taxon>Skeletonema marinoi-dohrnii complex</taxon>
    </lineage>
</organism>
<evidence type="ECO:0000256" key="1">
    <source>
        <dbReference type="ARBA" id="ARBA00004123"/>
    </source>
</evidence>
<name>A0AAD9DBG1_9STRA</name>
<evidence type="ECO:0000256" key="6">
    <source>
        <dbReference type="ARBA" id="ARBA00023242"/>
    </source>
</evidence>
<evidence type="ECO:0000313" key="10">
    <source>
        <dbReference type="Proteomes" id="UP001224775"/>
    </source>
</evidence>
<dbReference type="GO" id="GO:0006384">
    <property type="term" value="P:transcription initiation at RNA polymerase III promoter"/>
    <property type="evidence" value="ECO:0007669"/>
    <property type="project" value="InterPro"/>
</dbReference>
<gene>
    <name evidence="9" type="ORF">QTG54_009407</name>
</gene>
<dbReference type="PANTHER" id="PTHR15561">
    <property type="entry name" value="CALCITONIN GENE-RELATED PEPTIDE-RECEPTOR COMPONENT PROTEIN"/>
    <property type="match status" value="1"/>
</dbReference>